<organism evidence="10 11">
    <name type="scientific">Cellvibrio fibrivorans</name>
    <dbReference type="NCBI Taxonomy" id="126350"/>
    <lineage>
        <taxon>Bacteria</taxon>
        <taxon>Pseudomonadati</taxon>
        <taxon>Pseudomonadota</taxon>
        <taxon>Gammaproteobacteria</taxon>
        <taxon>Cellvibrionales</taxon>
        <taxon>Cellvibrionaceae</taxon>
        <taxon>Cellvibrio</taxon>
    </lineage>
</organism>
<keyword evidence="11" id="KW-1185">Reference proteome</keyword>
<dbReference type="NCBIfam" id="NF006548">
    <property type="entry name" value="PRK09041.1"/>
    <property type="match status" value="1"/>
</dbReference>
<evidence type="ECO:0000313" key="11">
    <source>
        <dbReference type="Proteomes" id="UP001253595"/>
    </source>
</evidence>
<evidence type="ECO:0000256" key="3">
    <source>
        <dbReference type="ARBA" id="ARBA00022475"/>
    </source>
</evidence>
<feature type="compositionally biased region" description="Acidic residues" evidence="8">
    <location>
        <begin position="91"/>
        <end position="102"/>
    </location>
</feature>
<evidence type="ECO:0000313" key="10">
    <source>
        <dbReference type="EMBL" id="MDR7091613.1"/>
    </source>
</evidence>
<dbReference type="InterPro" id="IPR050330">
    <property type="entry name" value="Bact_OuterMem_StrucFunc"/>
</dbReference>
<dbReference type="Gene3D" id="3.30.1330.60">
    <property type="entry name" value="OmpA-like domain"/>
    <property type="match status" value="1"/>
</dbReference>
<comment type="caution">
    <text evidence="10">The sequence shown here is derived from an EMBL/GenBank/DDBJ whole genome shotgun (WGS) entry which is preliminary data.</text>
</comment>
<comment type="similarity">
    <text evidence="2">Belongs to the MotB family.</text>
</comment>
<comment type="subcellular location">
    <subcellularLocation>
        <location evidence="1">Cell membrane</location>
        <topology evidence="1">Single-pass membrane protein</topology>
    </subcellularLocation>
</comment>
<evidence type="ECO:0000256" key="4">
    <source>
        <dbReference type="ARBA" id="ARBA00022692"/>
    </source>
</evidence>
<feature type="region of interest" description="Disordered" evidence="8">
    <location>
        <begin position="1"/>
        <end position="22"/>
    </location>
</feature>
<evidence type="ECO:0000256" key="2">
    <source>
        <dbReference type="ARBA" id="ARBA00008914"/>
    </source>
</evidence>
<evidence type="ECO:0000256" key="7">
    <source>
        <dbReference type="PROSITE-ProRule" id="PRU00473"/>
    </source>
</evidence>
<keyword evidence="6 7" id="KW-0472">Membrane</keyword>
<dbReference type="Pfam" id="PF13677">
    <property type="entry name" value="MotB_plug"/>
    <property type="match status" value="1"/>
</dbReference>
<dbReference type="PROSITE" id="PS51123">
    <property type="entry name" value="OMPA_2"/>
    <property type="match status" value="1"/>
</dbReference>
<evidence type="ECO:0000256" key="8">
    <source>
        <dbReference type="SAM" id="MobiDB-lite"/>
    </source>
</evidence>
<dbReference type="InterPro" id="IPR025713">
    <property type="entry name" value="MotB-like_N_dom"/>
</dbReference>
<keyword evidence="3" id="KW-1003">Cell membrane</keyword>
<evidence type="ECO:0000259" key="9">
    <source>
        <dbReference type="PROSITE" id="PS51123"/>
    </source>
</evidence>
<keyword evidence="4" id="KW-0812">Transmembrane</keyword>
<protein>
    <submittedName>
        <fullName evidence="10">Chemotaxis protein MotB</fullName>
    </submittedName>
</protein>
<evidence type="ECO:0000256" key="6">
    <source>
        <dbReference type="ARBA" id="ARBA00023136"/>
    </source>
</evidence>
<dbReference type="PANTHER" id="PTHR30329:SF21">
    <property type="entry name" value="LIPOPROTEIN YIAD-RELATED"/>
    <property type="match status" value="1"/>
</dbReference>
<name>A0ABU1V2N9_9GAMM</name>
<feature type="compositionally biased region" description="Basic residues" evidence="8">
    <location>
        <begin position="12"/>
        <end position="22"/>
    </location>
</feature>
<evidence type="ECO:0000256" key="5">
    <source>
        <dbReference type="ARBA" id="ARBA00022989"/>
    </source>
</evidence>
<dbReference type="RefSeq" id="WP_310075087.1">
    <property type="nucleotide sequence ID" value="NZ_JAVDVX010000007.1"/>
</dbReference>
<feature type="region of interest" description="Disordered" evidence="8">
    <location>
        <begin position="82"/>
        <end position="110"/>
    </location>
</feature>
<feature type="domain" description="OmpA-like" evidence="9">
    <location>
        <begin position="161"/>
        <end position="280"/>
    </location>
</feature>
<dbReference type="PANTHER" id="PTHR30329">
    <property type="entry name" value="STATOR ELEMENT OF FLAGELLAR MOTOR COMPLEX"/>
    <property type="match status" value="1"/>
</dbReference>
<dbReference type="Proteomes" id="UP001253595">
    <property type="component" value="Unassembled WGS sequence"/>
</dbReference>
<accession>A0ABU1V2N9</accession>
<dbReference type="InterPro" id="IPR036737">
    <property type="entry name" value="OmpA-like_sf"/>
</dbReference>
<dbReference type="SUPFAM" id="SSF103088">
    <property type="entry name" value="OmpA-like"/>
    <property type="match status" value="1"/>
</dbReference>
<sequence length="333" mass="35905">MEKGANQQPIIIKKKKGHGHGHHGGSWKVALADFMTALMAFFLLMWLLGSTSSEEQKAIAAHFKDPGSKYVVGEGGADLGLITQDKPLEQTESDDPNDETANDQEATKDLTEEELQKELERIETQQLEELKKQLETEINALDSVFQQIKDQILIDFTALGLRIQIVDKDQRPMFDVGSANLQQWSSNVLNALAPILDKVQNKISVTGHTDATPYGVGATYTNWELSADRANAARRALLEGSYPEGKVATVQGMGSAAPLVVDKPGEPINRRIAIIVLKKAVADALGSGAGIDSSQLMKSGDTFAKPPVQSQPAGPKILSPTEVDDAIDAANAQ</sequence>
<dbReference type="InterPro" id="IPR006665">
    <property type="entry name" value="OmpA-like"/>
</dbReference>
<feature type="region of interest" description="Disordered" evidence="8">
    <location>
        <begin position="298"/>
        <end position="333"/>
    </location>
</feature>
<proteinExistence type="inferred from homology"/>
<keyword evidence="5" id="KW-1133">Transmembrane helix</keyword>
<evidence type="ECO:0000256" key="1">
    <source>
        <dbReference type="ARBA" id="ARBA00004162"/>
    </source>
</evidence>
<dbReference type="Pfam" id="PF00691">
    <property type="entry name" value="OmpA"/>
    <property type="match status" value="1"/>
</dbReference>
<gene>
    <name evidence="10" type="ORF">J2X05_003648</name>
</gene>
<dbReference type="EMBL" id="JAVDVX010000007">
    <property type="protein sequence ID" value="MDR7091613.1"/>
    <property type="molecule type" value="Genomic_DNA"/>
</dbReference>
<reference evidence="10 11" key="1">
    <citation type="submission" date="2023-07" db="EMBL/GenBank/DDBJ databases">
        <title>Sorghum-associated microbial communities from plants grown in Nebraska, USA.</title>
        <authorList>
            <person name="Schachtman D."/>
        </authorList>
    </citation>
    <scope>NUCLEOTIDE SEQUENCE [LARGE SCALE GENOMIC DNA]</scope>
    <source>
        <strain evidence="10 11">BE190</strain>
    </source>
</reference>